<evidence type="ECO:0000313" key="5">
    <source>
        <dbReference type="Proteomes" id="UP001321018"/>
    </source>
</evidence>
<dbReference type="EMBL" id="JAOPKB010000023">
    <property type="protein sequence ID" value="MCU4975739.1"/>
    <property type="molecule type" value="Genomic_DNA"/>
</dbReference>
<evidence type="ECO:0000313" key="3">
    <source>
        <dbReference type="EMBL" id="MCU4975739.1"/>
    </source>
</evidence>
<protein>
    <submittedName>
        <fullName evidence="2">Uncharacterized protein</fullName>
    </submittedName>
</protein>
<organism evidence="2 5">
    <name type="scientific">Natronoglomus mannanivorans</name>
    <dbReference type="NCBI Taxonomy" id="2979990"/>
    <lineage>
        <taxon>Archaea</taxon>
        <taxon>Methanobacteriati</taxon>
        <taxon>Methanobacteriota</taxon>
        <taxon>Stenosarchaea group</taxon>
        <taxon>Halobacteria</taxon>
        <taxon>Halobacteriales</taxon>
        <taxon>Natrialbaceae</taxon>
        <taxon>Natronoglomus</taxon>
    </lineage>
</organism>
<evidence type="ECO:0000313" key="4">
    <source>
        <dbReference type="Proteomes" id="UP001320972"/>
    </source>
</evidence>
<gene>
    <name evidence="3" type="ORF">OB955_23945</name>
    <name evidence="2" type="ORF">OB960_23440</name>
</gene>
<evidence type="ECO:0000313" key="2">
    <source>
        <dbReference type="EMBL" id="MCU4744333.1"/>
    </source>
</evidence>
<dbReference type="Proteomes" id="UP001320972">
    <property type="component" value="Unassembled WGS sequence"/>
</dbReference>
<evidence type="ECO:0000256" key="1">
    <source>
        <dbReference type="SAM" id="MobiDB-lite"/>
    </source>
</evidence>
<comment type="caution">
    <text evidence="2">The sequence shown here is derived from an EMBL/GenBank/DDBJ whole genome shotgun (WGS) entry which is preliminary data.</text>
</comment>
<feature type="compositionally biased region" description="Polar residues" evidence="1">
    <location>
        <begin position="37"/>
        <end position="46"/>
    </location>
</feature>
<feature type="compositionally biased region" description="Basic and acidic residues" evidence="1">
    <location>
        <begin position="67"/>
        <end position="81"/>
    </location>
</feature>
<name>A0AAP2Z4A4_9EURY</name>
<dbReference type="RefSeq" id="WP_338006140.1">
    <property type="nucleotide sequence ID" value="NZ_JAOPKA010000026.1"/>
</dbReference>
<dbReference type="AlphaFoldDB" id="A0AAP2Z4A4"/>
<sequence>MIPSAVRPSAGPAGVPFGPTVGDRIPIDDQPEKRSVAQITGRSTDSGAGVRIAAGRERGGSADASDATERHDHVDERPGAV</sequence>
<keyword evidence="4" id="KW-1185">Reference proteome</keyword>
<proteinExistence type="predicted"/>
<dbReference type="Proteomes" id="UP001321018">
    <property type="component" value="Unassembled WGS sequence"/>
</dbReference>
<accession>A0AAP2Z4A4</accession>
<feature type="compositionally biased region" description="Basic and acidic residues" evidence="1">
    <location>
        <begin position="25"/>
        <end position="35"/>
    </location>
</feature>
<feature type="region of interest" description="Disordered" evidence="1">
    <location>
        <begin position="1"/>
        <end position="81"/>
    </location>
</feature>
<reference evidence="2 4" key="1">
    <citation type="submission" date="2022-09" db="EMBL/GenBank/DDBJ databases">
        <title>Enrichment on poylsaccharides allowed isolation of novel metabolic and taxonomic groups of Haloarchaea.</title>
        <authorList>
            <person name="Sorokin D.Y."/>
            <person name="Elcheninov A.G."/>
            <person name="Khizhniak T.V."/>
            <person name="Kolganova T.V."/>
            <person name="Kublanov I.V."/>
        </authorList>
    </citation>
    <scope>NUCLEOTIDE SEQUENCE</scope>
    <source>
        <strain evidence="3 4">AArc-m2/3/4</strain>
        <strain evidence="2">AArc-xg1-1</strain>
    </source>
</reference>
<dbReference type="EMBL" id="JAOPKA010000026">
    <property type="protein sequence ID" value="MCU4744333.1"/>
    <property type="molecule type" value="Genomic_DNA"/>
</dbReference>